<dbReference type="AlphaFoldDB" id="A0A0A0HUH0"/>
<accession>A0A0A0HUH0</accession>
<reference evidence="1 2" key="1">
    <citation type="journal article" date="2011" name="PLoS Genet.">
        <title>Comparative genomic analysis of human fungal pathogens causing paracoccidioidomycosis.</title>
        <authorList>
            <person name="Desjardins C.A."/>
            <person name="Champion M.D."/>
            <person name="Holder J.W."/>
            <person name="Muszewska A."/>
            <person name="Goldberg J."/>
            <person name="Bailao A.M."/>
            <person name="Brigido M.M."/>
            <person name="Ferreira M.E."/>
            <person name="Garcia A.M."/>
            <person name="Grynberg M."/>
            <person name="Gujja S."/>
            <person name="Heiman D.I."/>
            <person name="Henn M.R."/>
            <person name="Kodira C.D."/>
            <person name="Leon-Narvaez H."/>
            <person name="Longo L.V."/>
            <person name="Ma L.J."/>
            <person name="Malavazi I."/>
            <person name="Matsuo A.L."/>
            <person name="Morais F.V."/>
            <person name="Pereira M."/>
            <person name="Rodriguez-Brito S."/>
            <person name="Sakthikumar S."/>
            <person name="Salem-Izacc S.M."/>
            <person name="Sykes S.M."/>
            <person name="Teixeira M.M."/>
            <person name="Vallejo M.C."/>
            <person name="Walter M.E."/>
            <person name="Yandava C."/>
            <person name="Young S."/>
            <person name="Zeng Q."/>
            <person name="Zucker J."/>
            <person name="Felipe M.S."/>
            <person name="Goldman G.H."/>
            <person name="Haas B.J."/>
            <person name="McEwen J.G."/>
            <person name="Nino-Vega G."/>
            <person name="Puccia R."/>
            <person name="San-Blas G."/>
            <person name="Soares C.M."/>
            <person name="Birren B.W."/>
            <person name="Cuomo C.A."/>
        </authorList>
    </citation>
    <scope>NUCLEOTIDE SEQUENCE [LARGE SCALE GENOMIC DNA]</scope>
    <source>
        <strain evidence="1 2">Pb18</strain>
    </source>
</reference>
<dbReference type="GeneID" id="22588128"/>
<dbReference type="Proteomes" id="UP000001628">
    <property type="component" value="Unassembled WGS sequence"/>
</dbReference>
<dbReference type="EMBL" id="KN275966">
    <property type="protein sequence ID" value="KGM91661.1"/>
    <property type="molecule type" value="Genomic_DNA"/>
</dbReference>
<gene>
    <name evidence="1" type="ORF">PADG_12231</name>
</gene>
<keyword evidence="2" id="KW-1185">Reference proteome</keyword>
<dbReference type="RefSeq" id="XP_010762615.1">
    <property type="nucleotide sequence ID" value="XM_010764313.1"/>
</dbReference>
<protein>
    <submittedName>
        <fullName evidence="1">Uncharacterized protein</fullName>
    </submittedName>
</protein>
<evidence type="ECO:0000313" key="2">
    <source>
        <dbReference type="Proteomes" id="UP000001628"/>
    </source>
</evidence>
<name>A0A0A0HUH0_PARBD</name>
<sequence>MQMSPNVGRHDDDAMVFKSIVDFLEKKLAFRFESAENYSLAQELRHCHDGLFGKQDPLD</sequence>
<dbReference type="VEuPathDB" id="FungiDB:PADG_12231"/>
<dbReference type="KEGG" id="pbn:PADG_12231"/>
<proteinExistence type="predicted"/>
<dbReference type="InParanoid" id="A0A0A0HUH0"/>
<organism evidence="1 2">
    <name type="scientific">Paracoccidioides brasiliensis (strain Pb18)</name>
    <dbReference type="NCBI Taxonomy" id="502780"/>
    <lineage>
        <taxon>Eukaryota</taxon>
        <taxon>Fungi</taxon>
        <taxon>Dikarya</taxon>
        <taxon>Ascomycota</taxon>
        <taxon>Pezizomycotina</taxon>
        <taxon>Eurotiomycetes</taxon>
        <taxon>Eurotiomycetidae</taxon>
        <taxon>Onygenales</taxon>
        <taxon>Ajellomycetaceae</taxon>
        <taxon>Paracoccidioides</taxon>
    </lineage>
</organism>
<evidence type="ECO:0000313" key="1">
    <source>
        <dbReference type="EMBL" id="KGM91661.1"/>
    </source>
</evidence>
<dbReference type="HOGENOM" id="CLU_2961436_0_0_1"/>